<dbReference type="GO" id="GO:0010181">
    <property type="term" value="F:FMN binding"/>
    <property type="evidence" value="ECO:0007669"/>
    <property type="project" value="InterPro"/>
</dbReference>
<dbReference type="InterPro" id="IPR052174">
    <property type="entry name" value="Flavoredoxin"/>
</dbReference>
<dbReference type="PANTHER" id="PTHR43567:SF1">
    <property type="entry name" value="FLAVOREDOXIN"/>
    <property type="match status" value="1"/>
</dbReference>
<organism evidence="5 6">
    <name type="scientific">Clostridium estertheticum subsp. estertheticum</name>
    <dbReference type="NCBI Taxonomy" id="1552"/>
    <lineage>
        <taxon>Bacteria</taxon>
        <taxon>Bacillati</taxon>
        <taxon>Bacillota</taxon>
        <taxon>Clostridia</taxon>
        <taxon>Eubacteriales</taxon>
        <taxon>Clostridiaceae</taxon>
        <taxon>Clostridium</taxon>
    </lineage>
</organism>
<protein>
    <submittedName>
        <fullName evidence="5">Flavin reductase</fullName>
    </submittedName>
</protein>
<dbReference type="STRING" id="1552.A7L45_18110"/>
<dbReference type="SMART" id="SM00903">
    <property type="entry name" value="Flavin_Reduct"/>
    <property type="match status" value="1"/>
</dbReference>
<evidence type="ECO:0000259" key="4">
    <source>
        <dbReference type="SMART" id="SM00903"/>
    </source>
</evidence>
<proteinExistence type="inferred from homology"/>
<evidence type="ECO:0000256" key="1">
    <source>
        <dbReference type="ARBA" id="ARBA00001917"/>
    </source>
</evidence>
<gene>
    <name evidence="5" type="ORF">A7L45_18110</name>
</gene>
<evidence type="ECO:0000313" key="5">
    <source>
        <dbReference type="EMBL" id="APC41842.1"/>
    </source>
</evidence>
<keyword evidence="2" id="KW-0285">Flavoprotein</keyword>
<evidence type="ECO:0000256" key="3">
    <source>
        <dbReference type="ARBA" id="ARBA00038054"/>
    </source>
</evidence>
<evidence type="ECO:0000256" key="2">
    <source>
        <dbReference type="ARBA" id="ARBA00022630"/>
    </source>
</evidence>
<accession>A0A1J0GKA3</accession>
<comment type="cofactor">
    <cofactor evidence="1">
        <name>FMN</name>
        <dbReference type="ChEBI" id="CHEBI:58210"/>
    </cofactor>
</comment>
<dbReference type="SUPFAM" id="SSF50475">
    <property type="entry name" value="FMN-binding split barrel"/>
    <property type="match status" value="1"/>
</dbReference>
<dbReference type="RefSeq" id="WP_071614133.1">
    <property type="nucleotide sequence ID" value="NZ_CP015756.1"/>
</dbReference>
<dbReference type="EMBL" id="CP015756">
    <property type="protein sequence ID" value="APC41842.1"/>
    <property type="molecule type" value="Genomic_DNA"/>
</dbReference>
<dbReference type="Proteomes" id="UP000182569">
    <property type="component" value="Chromosome"/>
</dbReference>
<dbReference type="OrthoDB" id="9794638at2"/>
<dbReference type="GO" id="GO:0016646">
    <property type="term" value="F:oxidoreductase activity, acting on the CH-NH group of donors, NAD or NADP as acceptor"/>
    <property type="evidence" value="ECO:0007669"/>
    <property type="project" value="UniProtKB-ARBA"/>
</dbReference>
<dbReference type="KEGG" id="ceu:A7L45_18110"/>
<name>A0A1J0GKA3_9CLOT</name>
<comment type="similarity">
    <text evidence="3">Belongs to the flavoredoxin family.</text>
</comment>
<evidence type="ECO:0000313" key="6">
    <source>
        <dbReference type="Proteomes" id="UP000182569"/>
    </source>
</evidence>
<dbReference type="Gene3D" id="2.30.110.10">
    <property type="entry name" value="Electron Transport, Fmn-binding Protein, Chain A"/>
    <property type="match status" value="1"/>
</dbReference>
<dbReference type="InterPro" id="IPR002563">
    <property type="entry name" value="Flavin_Rdtase-like_dom"/>
</dbReference>
<dbReference type="InterPro" id="IPR012349">
    <property type="entry name" value="Split_barrel_FMN-bd"/>
</dbReference>
<dbReference type="AlphaFoldDB" id="A0A1J0GKA3"/>
<reference evidence="6" key="1">
    <citation type="journal article" date="2016" name="Front. Microbiol.">
        <title>Complete Genome Sequence of Clostridium estertheticum DSM 8809, a Microbe Identified in Spoiled Vacuum Packed Beef.</title>
        <authorList>
            <person name="Yu Z."/>
            <person name="Gunn L."/>
            <person name="Brennan E."/>
            <person name="Reid R."/>
            <person name="Wall P.G."/>
            <person name="Gaora O.P."/>
            <person name="Hurley D."/>
            <person name="Bolton D."/>
            <person name="Fanning S."/>
        </authorList>
    </citation>
    <scope>NUCLEOTIDE SEQUENCE [LARGE SCALE GENOMIC DNA]</scope>
    <source>
        <strain evidence="6">DSM 8809</strain>
    </source>
</reference>
<keyword evidence="6" id="KW-1185">Reference proteome</keyword>
<feature type="domain" description="Flavin reductase like" evidence="4">
    <location>
        <begin position="11"/>
        <end position="157"/>
    </location>
</feature>
<sequence>MIKTIFKGSAMLNPVPVVLITSKNKEGKINVFTVAWIGMACTKPPMITVAIRPERLSYDYIKESGDFVVNLPTSKMTREVDYCGVRSGKQVDKIHEMNFTMDNAKDVIAPIISDCPISLECKVKSITPLGTHDLFLAEIVNTHVDNTLIDDLGKIHFEMADLITYSHGEYFSVNSKPLGKFGYSVQKKTKPKKSKHKNKA</sequence>
<dbReference type="Pfam" id="PF01613">
    <property type="entry name" value="Flavin_Reduct"/>
    <property type="match status" value="1"/>
</dbReference>
<dbReference type="PANTHER" id="PTHR43567">
    <property type="entry name" value="FLAVOREDOXIN-RELATED-RELATED"/>
    <property type="match status" value="1"/>
</dbReference>